<sequence>MRLYYLVYVLSHLNSIAEVKRYEVEFGRSICLVEVVNAPVAAPSWNPTLTWGSSKLILTSDPTSGN</sequence>
<reference evidence="1 2" key="2">
    <citation type="submission" date="2018-11" db="EMBL/GenBank/DDBJ databases">
        <authorList>
            <consortium name="Pathogen Informatics"/>
        </authorList>
    </citation>
    <scope>NUCLEOTIDE SEQUENCE [LARGE SCALE GENOMIC DNA]</scope>
    <source>
        <strain evidence="1 2">NST_G2</strain>
    </source>
</reference>
<keyword evidence="2" id="KW-1185">Reference proteome</keyword>
<dbReference type="EMBL" id="UYSU01036370">
    <property type="protein sequence ID" value="VDL97599.1"/>
    <property type="molecule type" value="Genomic_DNA"/>
</dbReference>
<evidence type="ECO:0000313" key="3">
    <source>
        <dbReference type="WBParaSite" id="SSLN_0001164201-mRNA-1"/>
    </source>
</evidence>
<dbReference type="WBParaSite" id="SSLN_0001164201-mRNA-1">
    <property type="protein sequence ID" value="SSLN_0001164201-mRNA-1"/>
    <property type="gene ID" value="SSLN_0001164201"/>
</dbReference>
<reference evidence="3" key="1">
    <citation type="submission" date="2016-06" db="UniProtKB">
        <authorList>
            <consortium name="WormBaseParasite"/>
        </authorList>
    </citation>
    <scope>IDENTIFICATION</scope>
</reference>
<name>A0A183T416_SCHSO</name>
<organism evidence="3">
    <name type="scientific">Schistocephalus solidus</name>
    <name type="common">Tapeworm</name>
    <dbReference type="NCBI Taxonomy" id="70667"/>
    <lineage>
        <taxon>Eukaryota</taxon>
        <taxon>Metazoa</taxon>
        <taxon>Spiralia</taxon>
        <taxon>Lophotrochozoa</taxon>
        <taxon>Platyhelminthes</taxon>
        <taxon>Cestoda</taxon>
        <taxon>Eucestoda</taxon>
        <taxon>Diphyllobothriidea</taxon>
        <taxon>Diphyllobothriidae</taxon>
        <taxon>Schistocephalus</taxon>
    </lineage>
</organism>
<dbReference type="AlphaFoldDB" id="A0A183T416"/>
<evidence type="ECO:0000313" key="2">
    <source>
        <dbReference type="Proteomes" id="UP000275846"/>
    </source>
</evidence>
<protein>
    <submittedName>
        <fullName evidence="3">Secreted protein</fullName>
    </submittedName>
</protein>
<evidence type="ECO:0000313" key="1">
    <source>
        <dbReference type="EMBL" id="VDL97599.1"/>
    </source>
</evidence>
<proteinExistence type="predicted"/>
<accession>A0A183T416</accession>
<dbReference type="Proteomes" id="UP000275846">
    <property type="component" value="Unassembled WGS sequence"/>
</dbReference>
<gene>
    <name evidence="1" type="ORF">SSLN_LOCUS11214</name>
</gene>